<protein>
    <recommendedName>
        <fullName evidence="3">Lipocalin-like domain-containing protein</fullName>
    </recommendedName>
</protein>
<gene>
    <name evidence="1" type="ORF">SAMN04487910_4639</name>
</gene>
<dbReference type="AlphaFoldDB" id="A0A1H7X5N1"/>
<evidence type="ECO:0000313" key="1">
    <source>
        <dbReference type="EMBL" id="SEM28981.1"/>
    </source>
</evidence>
<name>A0A1H7X5N1_AQUAM</name>
<reference evidence="1 2" key="1">
    <citation type="submission" date="2016-10" db="EMBL/GenBank/DDBJ databases">
        <authorList>
            <person name="de Groot N.N."/>
        </authorList>
    </citation>
    <scope>NUCLEOTIDE SEQUENCE [LARGE SCALE GENOMIC DNA]</scope>
    <source>
        <strain evidence="1 2">DSM 25232</strain>
    </source>
</reference>
<proteinExistence type="predicted"/>
<evidence type="ECO:0000313" key="2">
    <source>
        <dbReference type="Proteomes" id="UP000198521"/>
    </source>
</evidence>
<dbReference type="Proteomes" id="UP000198521">
    <property type="component" value="Unassembled WGS sequence"/>
</dbReference>
<dbReference type="STRING" id="1038014.SAMN04487910_4639"/>
<dbReference type="EMBL" id="FOAB01000013">
    <property type="protein sequence ID" value="SEM28981.1"/>
    <property type="molecule type" value="Genomic_DNA"/>
</dbReference>
<sequence>MKAQCLQNKKNSNQCAENVASLVTFATATTHILNVTTHMRKIFLAIILSSILVSCQSDKILYGTWIAAYQYHPNDSLKKPNNGRPFNEVITFDNGIYKIKSYKYWMYYDQRQEKYSLKGKRLMIENGENNYEDFLEVKKDSFVFIGKSGISNSVYKKLADSLKNKSSDIKFIGKRFIRNYKKLTDTIKFINDSVYISNSLATSNSDFLKYERINHNGFDILFTEIYPPFIIKNKNSQDILISTIGTKKEDYILKEIE</sequence>
<accession>A0A1H7X5N1</accession>
<organism evidence="1 2">
    <name type="scientific">Aquimarina amphilecti</name>
    <dbReference type="NCBI Taxonomy" id="1038014"/>
    <lineage>
        <taxon>Bacteria</taxon>
        <taxon>Pseudomonadati</taxon>
        <taxon>Bacteroidota</taxon>
        <taxon>Flavobacteriia</taxon>
        <taxon>Flavobacteriales</taxon>
        <taxon>Flavobacteriaceae</taxon>
        <taxon>Aquimarina</taxon>
    </lineage>
</organism>
<keyword evidence="2" id="KW-1185">Reference proteome</keyword>
<evidence type="ECO:0008006" key="3">
    <source>
        <dbReference type="Google" id="ProtNLM"/>
    </source>
</evidence>